<name>A0A9D1GZL6_9ACTN</name>
<dbReference type="GO" id="GO:0016020">
    <property type="term" value="C:membrane"/>
    <property type="evidence" value="ECO:0007669"/>
    <property type="project" value="TreeGrafter"/>
</dbReference>
<dbReference type="PANTHER" id="PTHR43798:SF5">
    <property type="entry name" value="MONOACYLGLYCEROL LIPASE ABHD6"/>
    <property type="match status" value="1"/>
</dbReference>
<protein>
    <submittedName>
        <fullName evidence="2">Alpha/beta hydrolase</fullName>
    </submittedName>
</protein>
<dbReference type="EMBL" id="DVLP01000224">
    <property type="protein sequence ID" value="HIT75400.1"/>
    <property type="molecule type" value="Genomic_DNA"/>
</dbReference>
<gene>
    <name evidence="2" type="ORF">IAA98_07440</name>
</gene>
<dbReference type="InterPro" id="IPR029058">
    <property type="entry name" value="AB_hydrolase_fold"/>
</dbReference>
<dbReference type="Pfam" id="PF12697">
    <property type="entry name" value="Abhydrolase_6"/>
    <property type="match status" value="1"/>
</dbReference>
<dbReference type="PANTHER" id="PTHR43798">
    <property type="entry name" value="MONOACYLGLYCEROL LIPASE"/>
    <property type="match status" value="1"/>
</dbReference>
<evidence type="ECO:0000313" key="2">
    <source>
        <dbReference type="EMBL" id="HIT75400.1"/>
    </source>
</evidence>
<dbReference type="Proteomes" id="UP000886842">
    <property type="component" value="Unassembled WGS sequence"/>
</dbReference>
<reference evidence="2" key="2">
    <citation type="journal article" date="2021" name="PeerJ">
        <title>Extensive microbial diversity within the chicken gut microbiome revealed by metagenomics and culture.</title>
        <authorList>
            <person name="Gilroy R."/>
            <person name="Ravi A."/>
            <person name="Getino M."/>
            <person name="Pursley I."/>
            <person name="Horton D.L."/>
            <person name="Alikhan N.F."/>
            <person name="Baker D."/>
            <person name="Gharbi K."/>
            <person name="Hall N."/>
            <person name="Watson M."/>
            <person name="Adriaenssens E.M."/>
            <person name="Foster-Nyarko E."/>
            <person name="Jarju S."/>
            <person name="Secka A."/>
            <person name="Antonio M."/>
            <person name="Oren A."/>
            <person name="Chaudhuri R.R."/>
            <person name="La Ragione R."/>
            <person name="Hildebrand F."/>
            <person name="Pallen M.J."/>
        </authorList>
    </citation>
    <scope>NUCLEOTIDE SEQUENCE</scope>
    <source>
        <strain evidence="2">ChiGjej1B1-24693</strain>
    </source>
</reference>
<proteinExistence type="predicted"/>
<dbReference type="GO" id="GO:0046464">
    <property type="term" value="P:acylglycerol catabolic process"/>
    <property type="evidence" value="ECO:0007669"/>
    <property type="project" value="TreeGrafter"/>
</dbReference>
<dbReference type="GO" id="GO:0047372">
    <property type="term" value="F:monoacylglycerol lipase activity"/>
    <property type="evidence" value="ECO:0007669"/>
    <property type="project" value="TreeGrafter"/>
</dbReference>
<evidence type="ECO:0000313" key="3">
    <source>
        <dbReference type="Proteomes" id="UP000886842"/>
    </source>
</evidence>
<comment type="caution">
    <text evidence="2">The sequence shown here is derived from an EMBL/GenBank/DDBJ whole genome shotgun (WGS) entry which is preliminary data.</text>
</comment>
<dbReference type="InterPro" id="IPR000073">
    <property type="entry name" value="AB_hydrolase_1"/>
</dbReference>
<feature type="domain" description="AB hydrolase-1" evidence="1">
    <location>
        <begin position="30"/>
        <end position="268"/>
    </location>
</feature>
<dbReference type="Gene3D" id="3.40.50.1820">
    <property type="entry name" value="alpha/beta hydrolase"/>
    <property type="match status" value="1"/>
</dbReference>
<dbReference type="SUPFAM" id="SSF53474">
    <property type="entry name" value="alpha/beta-Hydrolases"/>
    <property type="match status" value="1"/>
</dbReference>
<evidence type="ECO:0000259" key="1">
    <source>
        <dbReference type="Pfam" id="PF12697"/>
    </source>
</evidence>
<keyword evidence="2" id="KW-0378">Hydrolase</keyword>
<reference evidence="2" key="1">
    <citation type="submission" date="2020-10" db="EMBL/GenBank/DDBJ databases">
        <authorList>
            <person name="Gilroy R."/>
        </authorList>
    </citation>
    <scope>NUCLEOTIDE SEQUENCE</scope>
    <source>
        <strain evidence="2">ChiGjej1B1-24693</strain>
    </source>
</reference>
<organism evidence="2 3">
    <name type="scientific">Candidatus Avipropionibacterium avicola</name>
    <dbReference type="NCBI Taxonomy" id="2840701"/>
    <lineage>
        <taxon>Bacteria</taxon>
        <taxon>Bacillati</taxon>
        <taxon>Actinomycetota</taxon>
        <taxon>Actinomycetes</taxon>
        <taxon>Propionibacteriales</taxon>
        <taxon>Propionibacteriaceae</taxon>
        <taxon>Propionibacteriaceae incertae sedis</taxon>
        <taxon>Candidatus Avipropionibacterium</taxon>
    </lineage>
</organism>
<accession>A0A9D1GZL6</accession>
<dbReference type="InterPro" id="IPR050266">
    <property type="entry name" value="AB_hydrolase_sf"/>
</dbReference>
<dbReference type="AlphaFoldDB" id="A0A9D1GZL6"/>
<sequence length="275" mass="29242">MSRPRRLSHELLPVPGGRVGLWTKGSGPDVVVVHGSGLAARDYRLLLQALCQDFTVHLYDRRGRGGSSDNGISYSVRTEVSDLAAVMAATGSRRVFGHAYGGFVALQAAREHDWDRVVTYDAAVSIDRDTPDWWVGDFEEAVAAGDHGRAAALLVKGLDLVPVVSRIPLSLGTPIGRIYAASPFGKDWNSRAGATLAEVGEVLSHDGPATDYAGITARTTLCVGGASAPWFRRSAEAILPVLPDGRMVAVLSGLGHDAAQRAPKRLVRELVDALT</sequence>